<dbReference type="EMBL" id="JABANM010028061">
    <property type="protein sequence ID" value="KAF4710305.1"/>
    <property type="molecule type" value="Genomic_DNA"/>
</dbReference>
<feature type="domain" description="RanBD1" evidence="11">
    <location>
        <begin position="143"/>
        <end position="310"/>
    </location>
</feature>
<protein>
    <recommendedName>
        <fullName evidence="11">RanBD1 domain-containing protein</fullName>
    </recommendedName>
</protein>
<sequence length="326" mass="34010">MSKRVAESQLTKDDAPEEDNVEDPGTGRERASADILAKRKIVSVRRKSEAAAAPAAENPSTASETESVASSQNPFANLGTSSKSGESEGAPKSSNPFSGISFASASKSGGGSLFGDIGKSSMAGGAGSGFAAFGADQSSKSETGEPTSPEEGDSSETSEPQPHPVCSGEEGESLVFSSDCKLYKLMKQQDEKETAGSSASESKASGSKYKWTERGMGSLRVLKKDSDDNAKAAGRIVVRMKGVWKVILNTPILDADKYELVGTKSVKFFGLDDESDEEGQLASYRVNLLSSENQSEFLKAVKSFSPSGASTAAPTPEAAADKREEA</sequence>
<gene>
    <name evidence="12" type="ORF">FOZ62_026186</name>
</gene>
<keyword evidence="9" id="KW-0539">Nucleus</keyword>
<dbReference type="InterPro" id="IPR045255">
    <property type="entry name" value="RanBP1-like"/>
</dbReference>
<evidence type="ECO:0000259" key="11">
    <source>
        <dbReference type="PROSITE" id="PS50196"/>
    </source>
</evidence>
<feature type="compositionally biased region" description="Low complexity" evidence="10">
    <location>
        <begin position="50"/>
        <end position="71"/>
    </location>
</feature>
<evidence type="ECO:0000256" key="5">
    <source>
        <dbReference type="ARBA" id="ARBA00022927"/>
    </source>
</evidence>
<dbReference type="GO" id="GO:0015031">
    <property type="term" value="P:protein transport"/>
    <property type="evidence" value="ECO:0007669"/>
    <property type="project" value="UniProtKB-KW"/>
</dbReference>
<keyword evidence="4" id="KW-0509">mRNA transport</keyword>
<dbReference type="Proteomes" id="UP000574390">
    <property type="component" value="Unassembled WGS sequence"/>
</dbReference>
<evidence type="ECO:0000256" key="10">
    <source>
        <dbReference type="SAM" id="MobiDB-lite"/>
    </source>
</evidence>
<feature type="compositionally biased region" description="Polar residues" evidence="10">
    <location>
        <begin position="72"/>
        <end position="84"/>
    </location>
</feature>
<dbReference type="Pfam" id="PF00638">
    <property type="entry name" value="Ran_BP1"/>
    <property type="match status" value="1"/>
</dbReference>
<feature type="region of interest" description="Disordered" evidence="10">
    <location>
        <begin position="305"/>
        <end position="326"/>
    </location>
</feature>
<dbReference type="InterPro" id="IPR000156">
    <property type="entry name" value="Ran_bind_dom"/>
</dbReference>
<name>A0A7J6QPI0_PEROL</name>
<organism evidence="12 13">
    <name type="scientific">Perkinsus olseni</name>
    <name type="common">Perkinsus atlanticus</name>
    <dbReference type="NCBI Taxonomy" id="32597"/>
    <lineage>
        <taxon>Eukaryota</taxon>
        <taxon>Sar</taxon>
        <taxon>Alveolata</taxon>
        <taxon>Perkinsozoa</taxon>
        <taxon>Perkinsea</taxon>
        <taxon>Perkinsida</taxon>
        <taxon>Perkinsidae</taxon>
        <taxon>Perkinsus</taxon>
    </lineage>
</organism>
<feature type="compositionally biased region" description="Low complexity" evidence="10">
    <location>
        <begin position="305"/>
        <end position="318"/>
    </location>
</feature>
<dbReference type="PANTHER" id="PTHR23138">
    <property type="entry name" value="RAN BINDING PROTEIN"/>
    <property type="match status" value="1"/>
</dbReference>
<dbReference type="Gene3D" id="2.30.29.30">
    <property type="entry name" value="Pleckstrin-homology domain (PH domain)/Phosphotyrosine-binding domain (PTB)"/>
    <property type="match status" value="1"/>
</dbReference>
<dbReference type="AlphaFoldDB" id="A0A7J6QPI0"/>
<dbReference type="PROSITE" id="PS50196">
    <property type="entry name" value="RANBD1"/>
    <property type="match status" value="1"/>
</dbReference>
<dbReference type="GO" id="GO:0051028">
    <property type="term" value="P:mRNA transport"/>
    <property type="evidence" value="ECO:0007669"/>
    <property type="project" value="UniProtKB-KW"/>
</dbReference>
<dbReference type="InterPro" id="IPR015007">
    <property type="entry name" value="NUP2/50/61"/>
</dbReference>
<keyword evidence="8" id="KW-0906">Nuclear pore complex</keyword>
<feature type="compositionally biased region" description="Basic and acidic residues" evidence="10">
    <location>
        <begin position="1"/>
        <end position="14"/>
    </location>
</feature>
<proteinExistence type="predicted"/>
<feature type="region of interest" description="Disordered" evidence="10">
    <location>
        <begin position="1"/>
        <end position="172"/>
    </location>
</feature>
<feature type="compositionally biased region" description="Low complexity" evidence="10">
    <location>
        <begin position="97"/>
        <end position="107"/>
    </location>
</feature>
<dbReference type="SUPFAM" id="SSF50729">
    <property type="entry name" value="PH domain-like"/>
    <property type="match status" value="1"/>
</dbReference>
<keyword evidence="5" id="KW-0653">Protein transport</keyword>
<feature type="compositionally biased region" description="Low complexity" evidence="10">
    <location>
        <begin position="129"/>
        <end position="138"/>
    </location>
</feature>
<feature type="region of interest" description="Disordered" evidence="10">
    <location>
        <begin position="188"/>
        <end position="209"/>
    </location>
</feature>
<dbReference type="Pfam" id="PF08911">
    <property type="entry name" value="NUP50"/>
    <property type="match status" value="1"/>
</dbReference>
<comment type="subcellular location">
    <subcellularLocation>
        <location evidence="1">Nucleus</location>
        <location evidence="1">Nuclear pore complex</location>
    </subcellularLocation>
</comment>
<evidence type="ECO:0000256" key="2">
    <source>
        <dbReference type="ARBA" id="ARBA00022448"/>
    </source>
</evidence>
<comment type="caution">
    <text evidence="12">The sequence shown here is derived from an EMBL/GenBank/DDBJ whole genome shotgun (WGS) entry which is preliminary data.</text>
</comment>
<dbReference type="GO" id="GO:0005643">
    <property type="term" value="C:nuclear pore"/>
    <property type="evidence" value="ECO:0007669"/>
    <property type="project" value="UniProtKB-SubCell"/>
</dbReference>
<keyword evidence="6" id="KW-0007">Acetylation</keyword>
<evidence type="ECO:0000256" key="6">
    <source>
        <dbReference type="ARBA" id="ARBA00022990"/>
    </source>
</evidence>
<keyword evidence="3" id="KW-0677">Repeat</keyword>
<evidence type="ECO:0000256" key="4">
    <source>
        <dbReference type="ARBA" id="ARBA00022816"/>
    </source>
</evidence>
<evidence type="ECO:0000313" key="13">
    <source>
        <dbReference type="Proteomes" id="UP000574390"/>
    </source>
</evidence>
<evidence type="ECO:0000313" key="12">
    <source>
        <dbReference type="EMBL" id="KAF4710305.1"/>
    </source>
</evidence>
<evidence type="ECO:0000256" key="9">
    <source>
        <dbReference type="ARBA" id="ARBA00023242"/>
    </source>
</evidence>
<keyword evidence="2" id="KW-0813">Transport</keyword>
<dbReference type="CDD" id="cd13180">
    <property type="entry name" value="RanBD_RanBP3"/>
    <property type="match status" value="1"/>
</dbReference>
<evidence type="ECO:0000256" key="3">
    <source>
        <dbReference type="ARBA" id="ARBA00022737"/>
    </source>
</evidence>
<reference evidence="12 13" key="1">
    <citation type="submission" date="2020-04" db="EMBL/GenBank/DDBJ databases">
        <title>Perkinsus olseni comparative genomics.</title>
        <authorList>
            <person name="Bogema D.R."/>
        </authorList>
    </citation>
    <scope>NUCLEOTIDE SEQUENCE [LARGE SCALE GENOMIC DNA]</scope>
    <source>
        <strain evidence="12">ATCC PRA-205</strain>
    </source>
</reference>
<dbReference type="InterPro" id="IPR011993">
    <property type="entry name" value="PH-like_dom_sf"/>
</dbReference>
<evidence type="ECO:0000256" key="1">
    <source>
        <dbReference type="ARBA" id="ARBA00004567"/>
    </source>
</evidence>
<keyword evidence="7" id="KW-0811">Translocation</keyword>
<feature type="compositionally biased region" description="Low complexity" evidence="10">
    <location>
        <begin position="195"/>
        <end position="208"/>
    </location>
</feature>
<evidence type="ECO:0000256" key="7">
    <source>
        <dbReference type="ARBA" id="ARBA00023010"/>
    </source>
</evidence>
<evidence type="ECO:0000256" key="8">
    <source>
        <dbReference type="ARBA" id="ARBA00023132"/>
    </source>
</evidence>
<accession>A0A7J6QPI0</accession>
<dbReference type="SMART" id="SM00160">
    <property type="entry name" value="RanBD"/>
    <property type="match status" value="1"/>
</dbReference>